<dbReference type="EMBL" id="CAJNOK010001959">
    <property type="protein sequence ID" value="CAF0837776.1"/>
    <property type="molecule type" value="Genomic_DNA"/>
</dbReference>
<evidence type="ECO:0000256" key="1">
    <source>
        <dbReference type="SAM" id="Phobius"/>
    </source>
</evidence>
<proteinExistence type="predicted"/>
<dbReference type="Proteomes" id="UP000682733">
    <property type="component" value="Unassembled WGS sequence"/>
</dbReference>
<sequence length="310" mass="35709">FNHLHYPTQLLISQTNDHIMNYDYIVVVYLLIHSILPCLTDKVYLFQIQDTLTVLCTQFPLLAINFNFECARLRTDSTKTTFDLTHPTFLNLFFILDHPISTEVSINFDNSSLINSKTATNRSSPSEIRMMFVSYGNFTIANLNDSLIFSSNTLPVVRWRSDTDEYELIDFLYLQNSYQSDSSVCQIGSNGWTNLFHEQYVPYVYFLKTNSSKLNMSFIDMSQPQQQGPPQPYLNIIACIPFKLGTNEVIITVCFCVLVLMVIIILATLHYRKVEEVVYQRHKSATKTLSLRKRKTSLYGTSTPPLSPRL</sequence>
<organism evidence="2 4">
    <name type="scientific">Didymodactylos carnosus</name>
    <dbReference type="NCBI Taxonomy" id="1234261"/>
    <lineage>
        <taxon>Eukaryota</taxon>
        <taxon>Metazoa</taxon>
        <taxon>Spiralia</taxon>
        <taxon>Gnathifera</taxon>
        <taxon>Rotifera</taxon>
        <taxon>Eurotatoria</taxon>
        <taxon>Bdelloidea</taxon>
        <taxon>Philodinida</taxon>
        <taxon>Philodinidae</taxon>
        <taxon>Didymodactylos</taxon>
    </lineage>
</organism>
<dbReference type="EMBL" id="CAJOBA010001960">
    <property type="protein sequence ID" value="CAF3622707.1"/>
    <property type="molecule type" value="Genomic_DNA"/>
</dbReference>
<protein>
    <submittedName>
        <fullName evidence="2">Uncharacterized protein</fullName>
    </submittedName>
</protein>
<keyword evidence="1" id="KW-0472">Membrane</keyword>
<name>A0A8S2D8T1_9BILA</name>
<evidence type="ECO:0000313" key="4">
    <source>
        <dbReference type="Proteomes" id="UP000677228"/>
    </source>
</evidence>
<keyword evidence="1" id="KW-1133">Transmembrane helix</keyword>
<accession>A0A8S2D8T1</accession>
<reference evidence="2" key="1">
    <citation type="submission" date="2021-02" db="EMBL/GenBank/DDBJ databases">
        <authorList>
            <person name="Nowell W R."/>
        </authorList>
    </citation>
    <scope>NUCLEOTIDE SEQUENCE</scope>
</reference>
<keyword evidence="1" id="KW-0812">Transmembrane</keyword>
<feature type="non-terminal residue" evidence="2">
    <location>
        <position position="310"/>
    </location>
</feature>
<feature type="transmembrane region" description="Helical" evidence="1">
    <location>
        <begin position="249"/>
        <end position="271"/>
    </location>
</feature>
<comment type="caution">
    <text evidence="2">The sequence shown here is derived from an EMBL/GenBank/DDBJ whole genome shotgun (WGS) entry which is preliminary data.</text>
</comment>
<evidence type="ECO:0000313" key="3">
    <source>
        <dbReference type="EMBL" id="CAF3622707.1"/>
    </source>
</evidence>
<dbReference type="AlphaFoldDB" id="A0A8S2D8T1"/>
<dbReference type="Proteomes" id="UP000677228">
    <property type="component" value="Unassembled WGS sequence"/>
</dbReference>
<evidence type="ECO:0000313" key="2">
    <source>
        <dbReference type="EMBL" id="CAF0837776.1"/>
    </source>
</evidence>
<gene>
    <name evidence="2" type="ORF">OVA965_LOCUS6484</name>
    <name evidence="3" type="ORF">TMI583_LOCUS6483</name>
</gene>